<dbReference type="Pfam" id="PF14281">
    <property type="entry name" value="PDDEXK_4"/>
    <property type="match status" value="1"/>
</dbReference>
<evidence type="ECO:0000313" key="2">
    <source>
        <dbReference type="Proteomes" id="UP000182827"/>
    </source>
</evidence>
<dbReference type="InterPro" id="IPR029470">
    <property type="entry name" value="PDDEXK_4"/>
</dbReference>
<accession>A0A1I6W6P2</accession>
<dbReference type="Proteomes" id="UP000182827">
    <property type="component" value="Unassembled WGS sequence"/>
</dbReference>
<gene>
    <name evidence="1" type="ORF">SAMN05444586_10443</name>
</gene>
<evidence type="ECO:0000313" key="1">
    <source>
        <dbReference type="EMBL" id="SFT21687.1"/>
    </source>
</evidence>
<dbReference type="RefSeq" id="WP_074947687.1">
    <property type="nucleotide sequence ID" value="NZ_FOZU01000044.1"/>
</dbReference>
<sequence>MSEIEDHLVQKYENILLKAQQYKMPEREMTIFDTALKNHHENPITELLAFFLDPNGKHNLGDSFYNGFIASIKASEKYQDFDFGGFLNLSTQQITDNGKFIDLWFETDTALVIVEVKVYHDQNNPFKDYVTWGKKKLKELNGKNKKDLSLQKELITIVFCPNGECYTDGWLGLSYRNLTTEVKNQLGAHILQNPLNKWGIFARDFLLHLDSFIDLLETNMESLKFVVDNMQKIQELVKLRDDVYQEIIDHINNKLQVALGEEYEPNVRRHTWDGTPALRFIGNNWKDWSDTVLNLHIGDHPLSCSVSLFIQHPTEEIEKKVKQYLAKGIYSQTQPWYEQKDQFWCMRWEIAQFDLDEVTKQIVFLHKILNRVELEWK</sequence>
<dbReference type="AlphaFoldDB" id="A0A1I6W6P2"/>
<dbReference type="EMBL" id="FOZU01000044">
    <property type="protein sequence ID" value="SFT21687.1"/>
    <property type="molecule type" value="Genomic_DNA"/>
</dbReference>
<protein>
    <submittedName>
        <fullName evidence="1">PD-(D/E)XK nuclease superfamily protein</fullName>
    </submittedName>
</protein>
<keyword evidence="2" id="KW-1185">Reference proteome</keyword>
<organism evidence="1 2">
    <name type="scientific">Acinetobacter bohemicus</name>
    <dbReference type="NCBI Taxonomy" id="1435036"/>
    <lineage>
        <taxon>Bacteria</taxon>
        <taxon>Pseudomonadati</taxon>
        <taxon>Pseudomonadota</taxon>
        <taxon>Gammaproteobacteria</taxon>
        <taxon>Moraxellales</taxon>
        <taxon>Moraxellaceae</taxon>
        <taxon>Acinetobacter</taxon>
    </lineage>
</organism>
<name>A0A1I6W6P2_9GAMM</name>
<reference evidence="2" key="1">
    <citation type="submission" date="2016-10" db="EMBL/GenBank/DDBJ databases">
        <authorList>
            <person name="Varghese N."/>
            <person name="Submissions S."/>
        </authorList>
    </citation>
    <scope>NUCLEOTIDE SEQUENCE [LARGE SCALE GENOMIC DNA]</scope>
    <source>
        <strain evidence="2">ANC 5076</strain>
    </source>
</reference>
<proteinExistence type="predicted"/>